<organism evidence="1">
    <name type="scientific">marine sediment metagenome</name>
    <dbReference type="NCBI Taxonomy" id="412755"/>
    <lineage>
        <taxon>unclassified sequences</taxon>
        <taxon>metagenomes</taxon>
        <taxon>ecological metagenomes</taxon>
    </lineage>
</organism>
<comment type="caution">
    <text evidence="1">The sequence shown here is derived from an EMBL/GenBank/DDBJ whole genome shotgun (WGS) entry which is preliminary data.</text>
</comment>
<evidence type="ECO:0000313" key="1">
    <source>
        <dbReference type="EMBL" id="GAH77551.1"/>
    </source>
</evidence>
<sequence length="131" mass="14446">MALAQKAILQTDCGKIDCGEKSPPSDRTYAPGNWTDAGAECICQYYTPEEWELRYCGEAGPPTEEELQMWRDCGVPVPGGPLSGSWGWKAPEVIEPTYETIESVNLTQITFLYTAFDPDWSPDGSQIVFSG</sequence>
<protein>
    <submittedName>
        <fullName evidence="1">Uncharacterized protein</fullName>
    </submittedName>
</protein>
<accession>X1I591</accession>
<dbReference type="AlphaFoldDB" id="X1I591"/>
<reference evidence="1" key="1">
    <citation type="journal article" date="2014" name="Front. Microbiol.">
        <title>High frequency of phylogenetically diverse reductive dehalogenase-homologous genes in deep subseafloor sedimentary metagenomes.</title>
        <authorList>
            <person name="Kawai M."/>
            <person name="Futagami T."/>
            <person name="Toyoda A."/>
            <person name="Takaki Y."/>
            <person name="Nishi S."/>
            <person name="Hori S."/>
            <person name="Arai W."/>
            <person name="Tsubouchi T."/>
            <person name="Morono Y."/>
            <person name="Uchiyama I."/>
            <person name="Ito T."/>
            <person name="Fujiyama A."/>
            <person name="Inagaki F."/>
            <person name="Takami H."/>
        </authorList>
    </citation>
    <scope>NUCLEOTIDE SEQUENCE</scope>
    <source>
        <strain evidence="1">Expedition CK06-06</strain>
    </source>
</reference>
<name>X1I591_9ZZZZ</name>
<dbReference type="EMBL" id="BARU01039081">
    <property type="protein sequence ID" value="GAH77551.1"/>
    <property type="molecule type" value="Genomic_DNA"/>
</dbReference>
<gene>
    <name evidence="1" type="ORF">S03H2_60621</name>
</gene>
<proteinExistence type="predicted"/>
<feature type="non-terminal residue" evidence="1">
    <location>
        <position position="131"/>
    </location>
</feature>